<proteinExistence type="predicted"/>
<dbReference type="Proteomes" id="UP000054144">
    <property type="component" value="Unassembled WGS sequence"/>
</dbReference>
<protein>
    <submittedName>
        <fullName evidence="7">HlyIII-domain-containing protein</fullName>
    </submittedName>
</protein>
<evidence type="ECO:0000256" key="6">
    <source>
        <dbReference type="SAM" id="Phobius"/>
    </source>
</evidence>
<reference evidence="7 8" key="1">
    <citation type="journal article" date="2015" name="Fungal Genet. Biol.">
        <title>Evolution of novel wood decay mechanisms in Agaricales revealed by the genome sequences of Fistulina hepatica and Cylindrobasidium torrendii.</title>
        <authorList>
            <person name="Floudas D."/>
            <person name="Held B.W."/>
            <person name="Riley R."/>
            <person name="Nagy L.G."/>
            <person name="Koehler G."/>
            <person name="Ransdell A.S."/>
            <person name="Younus H."/>
            <person name="Chow J."/>
            <person name="Chiniquy J."/>
            <person name="Lipzen A."/>
            <person name="Tritt A."/>
            <person name="Sun H."/>
            <person name="Haridas S."/>
            <person name="LaButti K."/>
            <person name="Ohm R.A."/>
            <person name="Kues U."/>
            <person name="Blanchette R.A."/>
            <person name="Grigoriev I.V."/>
            <person name="Minto R.E."/>
            <person name="Hibbett D.S."/>
        </authorList>
    </citation>
    <scope>NUCLEOTIDE SEQUENCE [LARGE SCALE GENOMIC DNA]</scope>
    <source>
        <strain evidence="7 8">ATCC 64428</strain>
    </source>
</reference>
<dbReference type="AlphaFoldDB" id="A0A0D7AQ20"/>
<dbReference type="InterPro" id="IPR004254">
    <property type="entry name" value="AdipoR/HlyIII-related"/>
</dbReference>
<dbReference type="OrthoDB" id="5585746at2759"/>
<dbReference type="PANTHER" id="PTHR20855:SF97">
    <property type="entry name" value="ADIPOR-LIKE RECEPTOR IZH3-RELATED"/>
    <property type="match status" value="1"/>
</dbReference>
<dbReference type="GO" id="GO:0038023">
    <property type="term" value="F:signaling receptor activity"/>
    <property type="evidence" value="ECO:0007669"/>
    <property type="project" value="TreeGrafter"/>
</dbReference>
<feature type="binding site" evidence="5">
    <location>
        <position position="491"/>
    </location>
    <ligand>
        <name>Zn(2+)</name>
        <dbReference type="ChEBI" id="CHEBI:29105"/>
    </ligand>
</feature>
<name>A0A0D7AQ20_9AGAR</name>
<feature type="transmembrane region" description="Helical" evidence="6">
    <location>
        <begin position="385"/>
        <end position="405"/>
    </location>
</feature>
<feature type="binding site" evidence="5">
    <location>
        <position position="341"/>
    </location>
    <ligand>
        <name>Zn(2+)</name>
        <dbReference type="ChEBI" id="CHEBI:29105"/>
    </ligand>
</feature>
<dbReference type="GO" id="GO:0006882">
    <property type="term" value="P:intracellular zinc ion homeostasis"/>
    <property type="evidence" value="ECO:0007669"/>
    <property type="project" value="TreeGrafter"/>
</dbReference>
<dbReference type="GO" id="GO:0046872">
    <property type="term" value="F:metal ion binding"/>
    <property type="evidence" value="ECO:0007669"/>
    <property type="project" value="UniProtKB-KW"/>
</dbReference>
<feature type="transmembrane region" description="Helical" evidence="6">
    <location>
        <begin position="452"/>
        <end position="471"/>
    </location>
</feature>
<evidence type="ECO:0000313" key="7">
    <source>
        <dbReference type="EMBL" id="KIY53411.1"/>
    </source>
</evidence>
<organism evidence="7 8">
    <name type="scientific">Fistulina hepatica ATCC 64428</name>
    <dbReference type="NCBI Taxonomy" id="1128425"/>
    <lineage>
        <taxon>Eukaryota</taxon>
        <taxon>Fungi</taxon>
        <taxon>Dikarya</taxon>
        <taxon>Basidiomycota</taxon>
        <taxon>Agaricomycotina</taxon>
        <taxon>Agaricomycetes</taxon>
        <taxon>Agaricomycetidae</taxon>
        <taxon>Agaricales</taxon>
        <taxon>Fistulinaceae</taxon>
        <taxon>Fistulina</taxon>
    </lineage>
</organism>
<sequence length="523" mass="58632">MHRRRLSAPVRSRKFLCHTLPPSLEPLDLSSASPIEALASLRYLLLSFLADVEARLSQLRASATEACRTAVLTKLEEAAAWAYEALETLEGIRADLMAAAEWPDFHFGEHFTVENFRAHLPDMPTFDGVRESLQDVRERLSDLPTLEDVRQSIPDGVRARMPDLPDLPSLDSIRAKFDAVRARFYDQGLFPSFSRNLPSLDGRPSSAILSDLLDALLATDVVPRSPVRGIEKTAMQVRRALQRSFHGMRLIERSDVPAPWCSNPFVTRGYRFIPLDKWPLLILSLFALHNETLNIHTHLIPAITWAARAVCGIVRASLPDTPEMVFMCFATLCLFSSVTWHVMSGCAHHGSMELCARIDYIGIGWLISASVGTIVYYGFQCHPSQSQVFLAFCGLMGVLGNIFPFMRWFNHYEYRGYRILFFLVLALSAVAPLAVLSHYYGLRNMLSFITPVFPSLLSYITGLVFYATHVPERFLPVTWRRRLDLIGGGSHAIWHCFIVLAVSLHRSAIGTMQAGIVGCPASR</sequence>
<keyword evidence="5" id="KW-0479">Metal-binding</keyword>
<dbReference type="EMBL" id="KN881617">
    <property type="protein sequence ID" value="KIY53411.1"/>
    <property type="molecule type" value="Genomic_DNA"/>
</dbReference>
<keyword evidence="5" id="KW-0862">Zinc</keyword>
<feature type="transmembrane region" description="Helical" evidence="6">
    <location>
        <begin position="358"/>
        <end position="379"/>
    </location>
</feature>
<feature type="binding site" evidence="5">
    <location>
        <position position="495"/>
    </location>
    <ligand>
        <name>Zn(2+)</name>
        <dbReference type="ChEBI" id="CHEBI:29105"/>
    </ligand>
</feature>
<feature type="transmembrane region" description="Helical" evidence="6">
    <location>
        <begin position="417"/>
        <end position="440"/>
    </location>
</feature>
<evidence type="ECO:0000256" key="2">
    <source>
        <dbReference type="ARBA" id="ARBA00022692"/>
    </source>
</evidence>
<dbReference type="PANTHER" id="PTHR20855">
    <property type="entry name" value="ADIPOR/PROGESTIN RECEPTOR-RELATED"/>
    <property type="match status" value="1"/>
</dbReference>
<keyword evidence="4 6" id="KW-0472">Membrane</keyword>
<evidence type="ECO:0000313" key="8">
    <source>
        <dbReference type="Proteomes" id="UP000054144"/>
    </source>
</evidence>
<keyword evidence="2 6" id="KW-0812">Transmembrane</keyword>
<keyword evidence="3 6" id="KW-1133">Transmembrane helix</keyword>
<keyword evidence="8" id="KW-1185">Reference proteome</keyword>
<feature type="transmembrane region" description="Helical" evidence="6">
    <location>
        <begin position="483"/>
        <end position="504"/>
    </location>
</feature>
<evidence type="ECO:0000256" key="1">
    <source>
        <dbReference type="ARBA" id="ARBA00004141"/>
    </source>
</evidence>
<dbReference type="GO" id="GO:0016020">
    <property type="term" value="C:membrane"/>
    <property type="evidence" value="ECO:0007669"/>
    <property type="project" value="UniProtKB-SubCell"/>
</dbReference>
<accession>A0A0D7AQ20</accession>
<evidence type="ECO:0000256" key="5">
    <source>
        <dbReference type="PIRSR" id="PIRSR604254-1"/>
    </source>
</evidence>
<evidence type="ECO:0000256" key="3">
    <source>
        <dbReference type="ARBA" id="ARBA00022989"/>
    </source>
</evidence>
<gene>
    <name evidence="7" type="ORF">FISHEDRAFT_55154</name>
</gene>
<evidence type="ECO:0000256" key="4">
    <source>
        <dbReference type="ARBA" id="ARBA00023136"/>
    </source>
</evidence>
<dbReference type="Pfam" id="PF03006">
    <property type="entry name" value="HlyIII"/>
    <property type="match status" value="1"/>
</dbReference>
<feature type="transmembrane region" description="Helical" evidence="6">
    <location>
        <begin position="324"/>
        <end position="346"/>
    </location>
</feature>
<comment type="subcellular location">
    <subcellularLocation>
        <location evidence="1">Membrane</location>
        <topology evidence="1">Multi-pass membrane protein</topology>
    </subcellularLocation>
</comment>